<accession>A6JFK7</accession>
<sequence>MDCSHPLEKLAHSNIWEAGG</sequence>
<protein>
    <submittedName>
        <fullName evidence="1">RCG30385</fullName>
    </submittedName>
</protein>
<reference evidence="2" key="1">
    <citation type="submission" date="2005-09" db="EMBL/GenBank/DDBJ databases">
        <authorList>
            <person name="Mural R.J."/>
            <person name="Li P.W."/>
            <person name="Adams M.D."/>
            <person name="Amanatides P.G."/>
            <person name="Baden-Tillson H."/>
            <person name="Barnstead M."/>
            <person name="Chin S.H."/>
            <person name="Dew I."/>
            <person name="Evans C.A."/>
            <person name="Ferriera S."/>
            <person name="Flanigan M."/>
            <person name="Fosler C."/>
            <person name="Glodek A."/>
            <person name="Gu Z."/>
            <person name="Holt R.A."/>
            <person name="Jennings D."/>
            <person name="Kraft C.L."/>
            <person name="Lu F."/>
            <person name="Nguyen T."/>
            <person name="Nusskern D.R."/>
            <person name="Pfannkoch C.M."/>
            <person name="Sitter C."/>
            <person name="Sutton G.G."/>
            <person name="Venter J.C."/>
            <person name="Wang Z."/>
            <person name="Woodage T."/>
            <person name="Zheng X.H."/>
            <person name="Zhong F."/>
        </authorList>
    </citation>
    <scope>NUCLEOTIDE SEQUENCE [LARGE SCALE GENOMIC DNA]</scope>
    <source>
        <strain>BN</strain>
        <strain evidence="2">Sprague-Dawley</strain>
    </source>
</reference>
<proteinExistence type="predicted"/>
<evidence type="ECO:0000313" key="1">
    <source>
        <dbReference type="EMBL" id="EDM11603.1"/>
    </source>
</evidence>
<dbReference type="EMBL" id="CH473984">
    <property type="protein sequence ID" value="EDM11603.1"/>
    <property type="molecule type" value="Genomic_DNA"/>
</dbReference>
<name>A6JFK7_RAT</name>
<dbReference type="Proteomes" id="UP000234681">
    <property type="component" value="Chromosome 5"/>
</dbReference>
<organism evidence="1 2">
    <name type="scientific">Rattus norvegicus</name>
    <name type="common">Rat</name>
    <dbReference type="NCBI Taxonomy" id="10116"/>
    <lineage>
        <taxon>Eukaryota</taxon>
        <taxon>Metazoa</taxon>
        <taxon>Chordata</taxon>
        <taxon>Craniata</taxon>
        <taxon>Vertebrata</taxon>
        <taxon>Euteleostomi</taxon>
        <taxon>Mammalia</taxon>
        <taxon>Eutheria</taxon>
        <taxon>Euarchontoglires</taxon>
        <taxon>Glires</taxon>
        <taxon>Rodentia</taxon>
        <taxon>Myomorpha</taxon>
        <taxon>Muroidea</taxon>
        <taxon>Muridae</taxon>
        <taxon>Murinae</taxon>
        <taxon>Rattus</taxon>
    </lineage>
</organism>
<gene>
    <name evidence="1" type="ORF">rCG_30385</name>
</gene>
<dbReference type="AlphaFoldDB" id="A6JFK7"/>
<evidence type="ECO:0000313" key="2">
    <source>
        <dbReference type="Proteomes" id="UP000234681"/>
    </source>
</evidence>